<dbReference type="STRING" id="926550.CLDAP_08610"/>
<dbReference type="OrthoDB" id="162796at2"/>
<organism evidence="1 2">
    <name type="scientific">Caldilinea aerophila (strain DSM 14535 / JCM 11387 / NBRC 104270 / STL-6-O1)</name>
    <dbReference type="NCBI Taxonomy" id="926550"/>
    <lineage>
        <taxon>Bacteria</taxon>
        <taxon>Bacillati</taxon>
        <taxon>Chloroflexota</taxon>
        <taxon>Caldilineae</taxon>
        <taxon>Caldilineales</taxon>
        <taxon>Caldilineaceae</taxon>
        <taxon>Caldilinea</taxon>
    </lineage>
</organism>
<dbReference type="HOGENOM" id="CLU_153045_0_0_0"/>
<evidence type="ECO:0008006" key="3">
    <source>
        <dbReference type="Google" id="ProtNLM"/>
    </source>
</evidence>
<dbReference type="Gene3D" id="3.30.2020.10">
    <property type="entry name" value="NE0471-like N-terminal domain"/>
    <property type="match status" value="1"/>
</dbReference>
<dbReference type="eggNOG" id="ENOG5030TNP">
    <property type="taxonomic scope" value="Bacteria"/>
</dbReference>
<dbReference type="PATRIC" id="fig|926550.5.peg.909"/>
<protein>
    <recommendedName>
        <fullName evidence="3">DUF2442 domain-containing protein</fullName>
    </recommendedName>
</protein>
<dbReference type="Pfam" id="PF10387">
    <property type="entry name" value="DUF2442"/>
    <property type="match status" value="1"/>
</dbReference>
<reference evidence="1 2" key="1">
    <citation type="submission" date="2012-02" db="EMBL/GenBank/DDBJ databases">
        <title>Complete genome sequence of Caldilinea aerophila DSM 14535 (= NBRC 102666).</title>
        <authorList>
            <person name="Oguchi A."/>
            <person name="Hosoyama A."/>
            <person name="Sekine M."/>
            <person name="Fukai R."/>
            <person name="Kato Y."/>
            <person name="Nakamura S."/>
            <person name="Hanada S."/>
            <person name="Yamazaki S."/>
            <person name="Fujita N."/>
        </authorList>
    </citation>
    <scope>NUCLEOTIDE SEQUENCE [LARGE SCALE GENOMIC DNA]</scope>
    <source>
        <strain evidence="2">DSM 14535 / JCM 11387 / NBRC 104270 / STL-6-O1</strain>
    </source>
</reference>
<dbReference type="SUPFAM" id="SSF143880">
    <property type="entry name" value="NE0471 N-terminal domain-like"/>
    <property type="match status" value="1"/>
</dbReference>
<evidence type="ECO:0000313" key="1">
    <source>
        <dbReference type="EMBL" id="BAL98900.1"/>
    </source>
</evidence>
<accession>I0I0W3</accession>
<evidence type="ECO:0000313" key="2">
    <source>
        <dbReference type="Proteomes" id="UP000007880"/>
    </source>
</evidence>
<dbReference type="KEGG" id="cap:CLDAP_08610"/>
<dbReference type="Proteomes" id="UP000007880">
    <property type="component" value="Chromosome"/>
</dbReference>
<sequence length="100" mass="11705">MGHAIYRVIGFEVIRPYTLRVRFDDGTEREIDFRPVLVGEIYGPLQDETLFNQVEIDPEVHTLVWPNGADFDPETLYNWPKYVEVLRRMALSAYPKNFTG</sequence>
<name>I0I0W3_CALAS</name>
<keyword evidence="2" id="KW-1185">Reference proteome</keyword>
<dbReference type="RefSeq" id="WP_014432141.1">
    <property type="nucleotide sequence ID" value="NC_017079.1"/>
</dbReference>
<dbReference type="InterPro" id="IPR036782">
    <property type="entry name" value="NE0471-like_N"/>
</dbReference>
<proteinExistence type="predicted"/>
<dbReference type="InterPro" id="IPR018841">
    <property type="entry name" value="DUF2442"/>
</dbReference>
<dbReference type="EMBL" id="AP012337">
    <property type="protein sequence ID" value="BAL98900.1"/>
    <property type="molecule type" value="Genomic_DNA"/>
</dbReference>
<dbReference type="AlphaFoldDB" id="I0I0W3"/>
<gene>
    <name evidence="1" type="ordered locus">CLDAP_08610</name>
</gene>